<dbReference type="Proteomes" id="UP000261380">
    <property type="component" value="Unplaced"/>
</dbReference>
<evidence type="ECO:0000256" key="8">
    <source>
        <dbReference type="SAM" id="Phobius"/>
    </source>
</evidence>
<dbReference type="Gene3D" id="2.60.120.620">
    <property type="entry name" value="q2cbj1_9rhob like domain"/>
    <property type="match status" value="1"/>
</dbReference>
<dbReference type="PANTHER" id="PTHR10869:SF246">
    <property type="entry name" value="TRANSMEMBRANE PROLYL 4-HYDROXYLASE"/>
    <property type="match status" value="1"/>
</dbReference>
<feature type="region of interest" description="Disordered" evidence="7">
    <location>
        <begin position="476"/>
        <end position="495"/>
    </location>
</feature>
<keyword evidence="3" id="KW-0847">Vitamin C</keyword>
<proteinExistence type="predicted"/>
<evidence type="ECO:0000256" key="7">
    <source>
        <dbReference type="SAM" id="MobiDB-lite"/>
    </source>
</evidence>
<dbReference type="GO" id="GO:0004656">
    <property type="term" value="F:procollagen-proline 4-dioxygenase activity"/>
    <property type="evidence" value="ECO:0007669"/>
    <property type="project" value="TreeGrafter"/>
</dbReference>
<keyword evidence="5" id="KW-0560">Oxidoreductase</keyword>
<name>A0A3B5LED6_9TELE</name>
<evidence type="ECO:0000313" key="10">
    <source>
        <dbReference type="Ensembl" id="ENSXCOP00000010523.1"/>
    </source>
</evidence>
<dbReference type="InterPro" id="IPR018247">
    <property type="entry name" value="EF_Hand_1_Ca_BS"/>
</dbReference>
<keyword evidence="4" id="KW-0223">Dioxygenase</keyword>
<evidence type="ECO:0000256" key="6">
    <source>
        <dbReference type="ARBA" id="ARBA00023004"/>
    </source>
</evidence>
<dbReference type="PROSITE" id="PS00018">
    <property type="entry name" value="EF_HAND_1"/>
    <property type="match status" value="1"/>
</dbReference>
<sequence length="495" mass="55434">MDEAQEDLLEHEDISLKPLSPPYNIPPLRSTRLHIQRSNVCSRAYFVVVMVFFHVYILNVIALLLYVHYNNGPGDLVSGDGASPAAVINTDRRLPQPAPSGRELHVEEYSQSFSLHRMEGIRVGHVQHVSVVPDRTHQMKTLSLKPLLFEIPGFLSEEECRVVIQLAQLKGLMDSQAATPSQDQTELNQPLFSLSTEEVFHLLDLNQDGFLQKQEIVSHSRSRDGTWLSPDNLRQILTGLEASPTDIHGSFRGLDLTAFCKPSGKGPYPYTLPPFCFTHTACIKMEHFSFVSSCLLLRVIALTRLPSALLELSEPLQVSRYEHGDFTNAHYDSSSSQSETTCAHTRLAGNTSALTEVSCRYLTVLFYLSSVEKGGESTFPVADNRTYDEKVNSDLCTSVCMKHFYGMQPSVGTSCLLIMCILGSGWMGELDEYSLHGDCPVKRGVKWVANSWVNVDPDHQQQARYQRLVAQRHQAKSGTDEHYQSLSHSDLHLDL</sequence>
<reference evidence="10" key="2">
    <citation type="submission" date="2025-09" db="UniProtKB">
        <authorList>
            <consortium name="Ensembl"/>
        </authorList>
    </citation>
    <scope>IDENTIFICATION</scope>
</reference>
<dbReference type="PANTHER" id="PTHR10869">
    <property type="entry name" value="PROLYL 4-HYDROXYLASE ALPHA SUBUNIT"/>
    <property type="match status" value="1"/>
</dbReference>
<dbReference type="STRING" id="32473.ENSXCOP00000010523"/>
<dbReference type="InterPro" id="IPR005123">
    <property type="entry name" value="Oxoglu/Fe-dep_dioxygenase_dom"/>
</dbReference>
<evidence type="ECO:0000313" key="11">
    <source>
        <dbReference type="Proteomes" id="UP000261380"/>
    </source>
</evidence>
<evidence type="ECO:0000256" key="1">
    <source>
        <dbReference type="ARBA" id="ARBA00001961"/>
    </source>
</evidence>
<evidence type="ECO:0000259" key="9">
    <source>
        <dbReference type="PROSITE" id="PS51471"/>
    </source>
</evidence>
<feature type="compositionally biased region" description="Basic and acidic residues" evidence="7">
    <location>
        <begin position="478"/>
        <end position="495"/>
    </location>
</feature>
<comment type="cofactor">
    <cofactor evidence="1">
        <name>L-ascorbate</name>
        <dbReference type="ChEBI" id="CHEBI:38290"/>
    </cofactor>
</comment>
<evidence type="ECO:0000256" key="2">
    <source>
        <dbReference type="ARBA" id="ARBA00022723"/>
    </source>
</evidence>
<keyword evidence="6" id="KW-0408">Iron</keyword>
<evidence type="ECO:0000256" key="3">
    <source>
        <dbReference type="ARBA" id="ARBA00022896"/>
    </source>
</evidence>
<keyword evidence="8" id="KW-0472">Membrane</keyword>
<keyword evidence="8" id="KW-0812">Transmembrane</keyword>
<dbReference type="GO" id="GO:0005783">
    <property type="term" value="C:endoplasmic reticulum"/>
    <property type="evidence" value="ECO:0007669"/>
    <property type="project" value="TreeGrafter"/>
</dbReference>
<dbReference type="PROSITE" id="PS51471">
    <property type="entry name" value="FE2OG_OXY"/>
    <property type="match status" value="1"/>
</dbReference>
<protein>
    <submittedName>
        <fullName evidence="10">Prolyl 4-hydroxylase, transmembrane a</fullName>
    </submittedName>
</protein>
<dbReference type="GeneTree" id="ENSGT00390000014570"/>
<keyword evidence="8" id="KW-1133">Transmembrane helix</keyword>
<dbReference type="GO" id="GO:0031418">
    <property type="term" value="F:L-ascorbic acid binding"/>
    <property type="evidence" value="ECO:0007669"/>
    <property type="project" value="UniProtKB-KW"/>
</dbReference>
<dbReference type="GO" id="GO:0005506">
    <property type="term" value="F:iron ion binding"/>
    <property type="evidence" value="ECO:0007669"/>
    <property type="project" value="InterPro"/>
</dbReference>
<dbReference type="AlphaFoldDB" id="A0A3B5LED6"/>
<dbReference type="SMART" id="SM00702">
    <property type="entry name" value="P4Hc"/>
    <property type="match status" value="1"/>
</dbReference>
<organism evidence="10 11">
    <name type="scientific">Xiphophorus couchianus</name>
    <name type="common">Monterrey platyfish</name>
    <dbReference type="NCBI Taxonomy" id="32473"/>
    <lineage>
        <taxon>Eukaryota</taxon>
        <taxon>Metazoa</taxon>
        <taxon>Chordata</taxon>
        <taxon>Craniata</taxon>
        <taxon>Vertebrata</taxon>
        <taxon>Euteleostomi</taxon>
        <taxon>Actinopterygii</taxon>
        <taxon>Neopterygii</taxon>
        <taxon>Teleostei</taxon>
        <taxon>Neoteleostei</taxon>
        <taxon>Acanthomorphata</taxon>
        <taxon>Ovalentaria</taxon>
        <taxon>Atherinomorphae</taxon>
        <taxon>Cyprinodontiformes</taxon>
        <taxon>Poeciliidae</taxon>
        <taxon>Poeciliinae</taxon>
        <taxon>Xiphophorus</taxon>
    </lineage>
</organism>
<dbReference type="Ensembl" id="ENSXCOT00000010647.1">
    <property type="protein sequence ID" value="ENSXCOP00000010523.1"/>
    <property type="gene ID" value="ENSXCOG00000007963.1"/>
</dbReference>
<dbReference type="InterPro" id="IPR006620">
    <property type="entry name" value="Pro_4_hyd_alph"/>
</dbReference>
<keyword evidence="11" id="KW-1185">Reference proteome</keyword>
<accession>A0A3B5LED6</accession>
<feature type="transmembrane region" description="Helical" evidence="8">
    <location>
        <begin position="44"/>
        <end position="69"/>
    </location>
</feature>
<keyword evidence="2" id="KW-0479">Metal-binding</keyword>
<reference evidence="10" key="1">
    <citation type="submission" date="2025-08" db="UniProtKB">
        <authorList>
            <consortium name="Ensembl"/>
        </authorList>
    </citation>
    <scope>IDENTIFICATION</scope>
</reference>
<evidence type="ECO:0000256" key="5">
    <source>
        <dbReference type="ARBA" id="ARBA00023002"/>
    </source>
</evidence>
<feature type="domain" description="Fe2OG dioxygenase" evidence="9">
    <location>
        <begin position="312"/>
        <end position="455"/>
    </location>
</feature>
<evidence type="ECO:0000256" key="4">
    <source>
        <dbReference type="ARBA" id="ARBA00022964"/>
    </source>
</evidence>
<dbReference type="InterPro" id="IPR045054">
    <property type="entry name" value="P4HA-like"/>
</dbReference>